<dbReference type="PANTHER" id="PTHR21496">
    <property type="entry name" value="FERREDOXIN-RELATED"/>
    <property type="match status" value="1"/>
</dbReference>
<dbReference type="Proteomes" id="UP000198584">
    <property type="component" value="Unassembled WGS sequence"/>
</dbReference>
<dbReference type="NCBIfam" id="TIGR02378">
    <property type="entry name" value="nirD_assim_sml"/>
    <property type="match status" value="1"/>
</dbReference>
<protein>
    <submittedName>
        <fullName evidence="8">Nitrite reductase (NADH) small subunit</fullName>
    </submittedName>
</protein>
<feature type="domain" description="Rieske" evidence="7">
    <location>
        <begin position="8"/>
        <end position="103"/>
    </location>
</feature>
<evidence type="ECO:0000256" key="5">
    <source>
        <dbReference type="ARBA" id="ARBA00023014"/>
    </source>
</evidence>
<dbReference type="SUPFAM" id="SSF50022">
    <property type="entry name" value="ISP domain"/>
    <property type="match status" value="1"/>
</dbReference>
<dbReference type="Gene3D" id="2.102.10.10">
    <property type="entry name" value="Rieske [2Fe-2S] iron-sulphur domain"/>
    <property type="match status" value="1"/>
</dbReference>
<dbReference type="STRING" id="571932.SAMN05421743_110118"/>
<dbReference type="GO" id="GO:0008942">
    <property type="term" value="F:nitrite reductase [NAD(P)H] activity"/>
    <property type="evidence" value="ECO:0007669"/>
    <property type="project" value="InterPro"/>
</dbReference>
<keyword evidence="1" id="KW-0001">2Fe-2S</keyword>
<dbReference type="FunFam" id="2.102.10.10:FF:000013">
    <property type="entry name" value="Nitrite reductase [NAD(P)H], small subunit"/>
    <property type="match status" value="1"/>
</dbReference>
<evidence type="ECO:0000256" key="2">
    <source>
        <dbReference type="ARBA" id="ARBA00022723"/>
    </source>
</evidence>
<dbReference type="InterPro" id="IPR017941">
    <property type="entry name" value="Rieske_2Fe-2S"/>
</dbReference>
<dbReference type="GO" id="GO:0046872">
    <property type="term" value="F:metal ion binding"/>
    <property type="evidence" value="ECO:0007669"/>
    <property type="project" value="UniProtKB-KW"/>
</dbReference>
<dbReference type="CDD" id="cd03530">
    <property type="entry name" value="Rieske_NirD_small_Bacillus"/>
    <property type="match status" value="1"/>
</dbReference>
<keyword evidence="4" id="KW-0408">Iron</keyword>
<evidence type="ECO:0000313" key="8">
    <source>
        <dbReference type="EMBL" id="SEA92055.1"/>
    </source>
</evidence>
<dbReference type="EMBL" id="FNQR01000010">
    <property type="protein sequence ID" value="SEA92055.1"/>
    <property type="molecule type" value="Genomic_DNA"/>
</dbReference>
<organism evidence="8 9">
    <name type="scientific">Thalassobacillus cyri</name>
    <dbReference type="NCBI Taxonomy" id="571932"/>
    <lineage>
        <taxon>Bacteria</taxon>
        <taxon>Bacillati</taxon>
        <taxon>Bacillota</taxon>
        <taxon>Bacilli</taxon>
        <taxon>Bacillales</taxon>
        <taxon>Bacillaceae</taxon>
        <taxon>Thalassobacillus</taxon>
    </lineage>
</organism>
<keyword evidence="3" id="KW-0560">Oxidoreductase</keyword>
<sequence length="108" mass="11945">METLLNEVFVAKVEDLPEKIGKTTVVGELELAIFKLDNGRIHAIENRCPHKGGVLAEGMVSGEHVFCPMHDWKISVKDGKVQEPDEGCVQTFDVAIKNGEVYVLLPDK</sequence>
<dbReference type="InterPro" id="IPR012748">
    <property type="entry name" value="Rieske-like_NirD"/>
</dbReference>
<dbReference type="PANTHER" id="PTHR21496:SF23">
    <property type="entry name" value="3-PHENYLPROPIONATE_CINNAMIC ACID DIOXYGENASE FERREDOXIN SUBUNIT"/>
    <property type="match status" value="1"/>
</dbReference>
<evidence type="ECO:0000256" key="1">
    <source>
        <dbReference type="ARBA" id="ARBA00022714"/>
    </source>
</evidence>
<proteinExistence type="predicted"/>
<dbReference type="Pfam" id="PF00355">
    <property type="entry name" value="Rieske"/>
    <property type="match status" value="1"/>
</dbReference>
<evidence type="ECO:0000256" key="3">
    <source>
        <dbReference type="ARBA" id="ARBA00023002"/>
    </source>
</evidence>
<dbReference type="GO" id="GO:0004497">
    <property type="term" value="F:monooxygenase activity"/>
    <property type="evidence" value="ECO:0007669"/>
    <property type="project" value="UniProtKB-ARBA"/>
</dbReference>
<keyword evidence="2" id="KW-0479">Metal-binding</keyword>
<dbReference type="RefSeq" id="WP_093045429.1">
    <property type="nucleotide sequence ID" value="NZ_FNQR01000010.1"/>
</dbReference>
<evidence type="ECO:0000313" key="9">
    <source>
        <dbReference type="Proteomes" id="UP000198584"/>
    </source>
</evidence>
<keyword evidence="5" id="KW-0411">Iron-sulfur</keyword>
<evidence type="ECO:0000256" key="6">
    <source>
        <dbReference type="ARBA" id="ARBA00023063"/>
    </source>
</evidence>
<name>A0A1H4F403_9BACI</name>
<dbReference type="GO" id="GO:0051537">
    <property type="term" value="F:2 iron, 2 sulfur cluster binding"/>
    <property type="evidence" value="ECO:0007669"/>
    <property type="project" value="UniProtKB-KW"/>
</dbReference>
<keyword evidence="6" id="KW-0534">Nitrate assimilation</keyword>
<dbReference type="GO" id="GO:0042128">
    <property type="term" value="P:nitrate assimilation"/>
    <property type="evidence" value="ECO:0007669"/>
    <property type="project" value="UniProtKB-KW"/>
</dbReference>
<keyword evidence="9" id="KW-1185">Reference proteome</keyword>
<dbReference type="InterPro" id="IPR036922">
    <property type="entry name" value="Rieske_2Fe-2S_sf"/>
</dbReference>
<gene>
    <name evidence="8" type="ORF">SAMN05421743_110118</name>
</gene>
<dbReference type="OrthoDB" id="593800at2"/>
<evidence type="ECO:0000259" key="7">
    <source>
        <dbReference type="PROSITE" id="PS51296"/>
    </source>
</evidence>
<dbReference type="PROSITE" id="PS51296">
    <property type="entry name" value="RIESKE"/>
    <property type="match status" value="1"/>
</dbReference>
<dbReference type="GO" id="GO:0016705">
    <property type="term" value="F:oxidoreductase activity, acting on paired donors, with incorporation or reduction of molecular oxygen"/>
    <property type="evidence" value="ECO:0007669"/>
    <property type="project" value="UniProtKB-ARBA"/>
</dbReference>
<accession>A0A1H4F403</accession>
<reference evidence="9" key="1">
    <citation type="submission" date="2016-10" db="EMBL/GenBank/DDBJ databases">
        <authorList>
            <person name="Varghese N."/>
            <person name="Submissions S."/>
        </authorList>
    </citation>
    <scope>NUCLEOTIDE SEQUENCE [LARGE SCALE GENOMIC DNA]</scope>
    <source>
        <strain evidence="9">CCM7597</strain>
    </source>
</reference>
<evidence type="ECO:0000256" key="4">
    <source>
        <dbReference type="ARBA" id="ARBA00023004"/>
    </source>
</evidence>
<dbReference type="AlphaFoldDB" id="A0A1H4F403"/>